<protein>
    <submittedName>
        <fullName evidence="1">Uncharacterized protein</fullName>
    </submittedName>
</protein>
<name>A0AAN7SZY0_9EURO</name>
<gene>
    <name evidence="1" type="ORF">LTR05_004911</name>
</gene>
<dbReference type="EMBL" id="JAVRRJ010000004">
    <property type="protein sequence ID" value="KAK5085624.1"/>
    <property type="molecule type" value="Genomic_DNA"/>
</dbReference>
<accession>A0AAN7SZY0</accession>
<comment type="caution">
    <text evidence="1">The sequence shown here is derived from an EMBL/GenBank/DDBJ whole genome shotgun (WGS) entry which is preliminary data.</text>
</comment>
<reference evidence="1 2" key="1">
    <citation type="submission" date="2023-08" db="EMBL/GenBank/DDBJ databases">
        <title>Black Yeasts Isolated from many extreme environments.</title>
        <authorList>
            <person name="Coleine C."/>
            <person name="Stajich J.E."/>
            <person name="Selbmann L."/>
        </authorList>
    </citation>
    <scope>NUCLEOTIDE SEQUENCE [LARGE SCALE GENOMIC DNA]</scope>
    <source>
        <strain evidence="1 2">CCFEE 5910</strain>
    </source>
</reference>
<dbReference type="PROSITE" id="PS00141">
    <property type="entry name" value="ASP_PROTEASE"/>
    <property type="match status" value="1"/>
</dbReference>
<dbReference type="CDD" id="cd00303">
    <property type="entry name" value="retropepsin_like"/>
    <property type="match status" value="2"/>
</dbReference>
<keyword evidence="2" id="KW-1185">Reference proteome</keyword>
<dbReference type="GO" id="GO:0004190">
    <property type="term" value="F:aspartic-type endopeptidase activity"/>
    <property type="evidence" value="ECO:0007669"/>
    <property type="project" value="InterPro"/>
</dbReference>
<evidence type="ECO:0000313" key="1">
    <source>
        <dbReference type="EMBL" id="KAK5085624.1"/>
    </source>
</evidence>
<dbReference type="Proteomes" id="UP001309876">
    <property type="component" value="Unassembled WGS sequence"/>
</dbReference>
<organism evidence="1 2">
    <name type="scientific">Lithohypha guttulata</name>
    <dbReference type="NCBI Taxonomy" id="1690604"/>
    <lineage>
        <taxon>Eukaryota</taxon>
        <taxon>Fungi</taxon>
        <taxon>Dikarya</taxon>
        <taxon>Ascomycota</taxon>
        <taxon>Pezizomycotina</taxon>
        <taxon>Eurotiomycetes</taxon>
        <taxon>Chaetothyriomycetidae</taxon>
        <taxon>Chaetothyriales</taxon>
        <taxon>Trichomeriaceae</taxon>
        <taxon>Lithohypha</taxon>
    </lineage>
</organism>
<evidence type="ECO:0000313" key="2">
    <source>
        <dbReference type="Proteomes" id="UP001309876"/>
    </source>
</evidence>
<dbReference type="AlphaFoldDB" id="A0AAN7SZY0"/>
<dbReference type="InterPro" id="IPR001969">
    <property type="entry name" value="Aspartic_peptidase_AS"/>
</dbReference>
<proteinExistence type="predicted"/>
<sequence length="369" mass="42233">MATPDSGSDFNVMSEEFAMSNGISVDRDPSKRQLLSTATRNVFALVGEARLAVGIQGEQSNLAIETFLVVPMRTFPLVVRNAFLKTHKIFTRFKGYLVKKASSNWRLLQMSPSTESILCKTGAVSSQAILDTGSEKNFISSEHARRNNWTIEKLQHKQFVELSDGSMIRVSGSVEKEIVIDDSCEVLLGDEFISETDIYNKIEQRGWCVDDMHVQDLFEDEIPNYYGIHWHDRVDEKDAKIYAAYGVPVGILIYLSSQIQPTVGCNIQRRSWWRIPGRRSRPQSREEAYHRLHSYLWQDLKTNYSVEAHAQQVAQLNISAAIGKDLDTLRDEDDLRRQHYQNQRVQLNDLIQQLKDWAKADSKTTSLMK</sequence>
<dbReference type="GO" id="GO:0006508">
    <property type="term" value="P:proteolysis"/>
    <property type="evidence" value="ECO:0007669"/>
    <property type="project" value="InterPro"/>
</dbReference>